<dbReference type="AlphaFoldDB" id="A0AA35YQF3"/>
<feature type="compositionally biased region" description="Basic and acidic residues" evidence="1">
    <location>
        <begin position="1"/>
        <end position="11"/>
    </location>
</feature>
<feature type="region of interest" description="Disordered" evidence="1">
    <location>
        <begin position="354"/>
        <end position="402"/>
    </location>
</feature>
<sequence length="402" mass="44973">MDQSFNDRVDKVFGSISSSSSTPWSLTDAQVERRVWNRHKADNKDDDDETLVSSSFDNLFNGRSNRRKSLDEDDEDVGSDDAVETENDGDEWDIRSSIGLDSTLDKEEEEDAYDKMAEGRENGDECERVYMKDVTDHGPYLNSHNVLPSLVHANHDAAKTRLKEEDEPMLNAEEVEACVPAASGEWEGGYGMRIKSILKRKNNDEALKPTAKRVRFDPSCNKADGLRNGIQVQVQVQGFASPGNVPDYVVNPSKYTRYDFDEEGSNREAYLDIMESKHVGVEESLPTTSSSTSSSVVFIPRKKKKRGDDDGIGIGEAAAAFNHVRVREEQAKAKRSSTAKGIIAIAALELEVQQQQQEQGEGEAISQEMQEEEEESHVCSKKPGRRYRSRMEQQDDDDDSAS</sequence>
<accession>A0AA35YQF3</accession>
<feature type="compositionally biased region" description="Low complexity" evidence="1">
    <location>
        <begin position="354"/>
        <end position="368"/>
    </location>
</feature>
<dbReference type="PANTHER" id="PTHR13445:SF5">
    <property type="entry name" value="PROTEIN TSSC4"/>
    <property type="match status" value="1"/>
</dbReference>
<gene>
    <name evidence="2" type="ORF">LSALG_LOCUS18024</name>
</gene>
<protein>
    <recommendedName>
        <fullName evidence="4">Protein TSSC4</fullName>
    </recommendedName>
</protein>
<keyword evidence="3" id="KW-1185">Reference proteome</keyword>
<evidence type="ECO:0000313" key="2">
    <source>
        <dbReference type="EMBL" id="CAI9278133.1"/>
    </source>
</evidence>
<evidence type="ECO:0000313" key="3">
    <source>
        <dbReference type="Proteomes" id="UP001177003"/>
    </source>
</evidence>
<reference evidence="2" key="1">
    <citation type="submission" date="2023-04" db="EMBL/GenBank/DDBJ databases">
        <authorList>
            <person name="Vijverberg K."/>
            <person name="Xiong W."/>
            <person name="Schranz E."/>
        </authorList>
    </citation>
    <scope>NUCLEOTIDE SEQUENCE</scope>
</reference>
<name>A0AA35YQF3_LACSI</name>
<dbReference type="InterPro" id="IPR029338">
    <property type="entry name" value="TSSC4"/>
</dbReference>
<feature type="compositionally biased region" description="Basic and acidic residues" evidence="1">
    <location>
        <begin position="30"/>
        <end position="43"/>
    </location>
</feature>
<evidence type="ECO:0008006" key="4">
    <source>
        <dbReference type="Google" id="ProtNLM"/>
    </source>
</evidence>
<dbReference type="EMBL" id="OX465080">
    <property type="protein sequence ID" value="CAI9278133.1"/>
    <property type="molecule type" value="Genomic_DNA"/>
</dbReference>
<evidence type="ECO:0000256" key="1">
    <source>
        <dbReference type="SAM" id="MobiDB-lite"/>
    </source>
</evidence>
<feature type="region of interest" description="Disordered" evidence="1">
    <location>
        <begin position="1"/>
        <end position="124"/>
    </location>
</feature>
<dbReference type="PANTHER" id="PTHR13445">
    <property type="entry name" value="TUMOR SUPPRESSING SUBTRANSFERABLE CANDIDATE 4 TSSC4"/>
    <property type="match status" value="1"/>
</dbReference>
<feature type="compositionally biased region" description="Basic and acidic residues" evidence="1">
    <location>
        <begin position="113"/>
        <end position="124"/>
    </location>
</feature>
<feature type="compositionally biased region" description="Polar residues" evidence="1">
    <location>
        <begin position="51"/>
        <end position="63"/>
    </location>
</feature>
<feature type="compositionally biased region" description="Acidic residues" evidence="1">
    <location>
        <begin position="71"/>
        <end position="91"/>
    </location>
</feature>
<feature type="compositionally biased region" description="Basic residues" evidence="1">
    <location>
        <begin position="379"/>
        <end position="388"/>
    </location>
</feature>
<dbReference type="Proteomes" id="UP001177003">
    <property type="component" value="Chromosome 4"/>
</dbReference>
<organism evidence="2 3">
    <name type="scientific">Lactuca saligna</name>
    <name type="common">Willowleaf lettuce</name>
    <dbReference type="NCBI Taxonomy" id="75948"/>
    <lineage>
        <taxon>Eukaryota</taxon>
        <taxon>Viridiplantae</taxon>
        <taxon>Streptophyta</taxon>
        <taxon>Embryophyta</taxon>
        <taxon>Tracheophyta</taxon>
        <taxon>Spermatophyta</taxon>
        <taxon>Magnoliopsida</taxon>
        <taxon>eudicotyledons</taxon>
        <taxon>Gunneridae</taxon>
        <taxon>Pentapetalae</taxon>
        <taxon>asterids</taxon>
        <taxon>campanulids</taxon>
        <taxon>Asterales</taxon>
        <taxon>Asteraceae</taxon>
        <taxon>Cichorioideae</taxon>
        <taxon>Cichorieae</taxon>
        <taxon>Lactucinae</taxon>
        <taxon>Lactuca</taxon>
    </lineage>
</organism>
<proteinExistence type="predicted"/>